<keyword evidence="2" id="KW-0732">Signal</keyword>
<dbReference type="PROSITE" id="PS51782">
    <property type="entry name" value="LYSM"/>
    <property type="match status" value="5"/>
</dbReference>
<dbReference type="CDD" id="cd00254">
    <property type="entry name" value="LT-like"/>
    <property type="match status" value="1"/>
</dbReference>
<dbReference type="SUPFAM" id="SSF53955">
    <property type="entry name" value="Lysozyme-like"/>
    <property type="match status" value="1"/>
</dbReference>
<feature type="compositionally biased region" description="Polar residues" evidence="1">
    <location>
        <begin position="275"/>
        <end position="286"/>
    </location>
</feature>
<dbReference type="Gene3D" id="1.10.530.10">
    <property type="match status" value="1"/>
</dbReference>
<feature type="region of interest" description="Disordered" evidence="1">
    <location>
        <begin position="348"/>
        <end position="375"/>
    </location>
</feature>
<evidence type="ECO:0000256" key="1">
    <source>
        <dbReference type="SAM" id="MobiDB-lite"/>
    </source>
</evidence>
<dbReference type="Pfam" id="PF01476">
    <property type="entry name" value="LysM"/>
    <property type="match status" value="5"/>
</dbReference>
<dbReference type="Gene3D" id="3.10.350.10">
    <property type="entry name" value="LysM domain"/>
    <property type="match status" value="5"/>
</dbReference>
<dbReference type="RefSeq" id="WP_241913103.1">
    <property type="nucleotide sequence ID" value="NZ_CP093326.1"/>
</dbReference>
<feature type="compositionally biased region" description="Low complexity" evidence="1">
    <location>
        <begin position="348"/>
        <end position="374"/>
    </location>
</feature>
<sequence>MTDQRPITRNDRSQPRRVLLSAAATAAIPAVVLSSAALAMPAQAAELPPRAALQPKAAIPGVTVPAAAFIPASQVAAQLPAALRTQATPSVHTVRAGDTVSGIAARYGISTKKVLSLNGLSASTIIHPGQKIKLGGSAAAKSAGSMAAKATSGAGNYTVKSGDTLSGIAAKHGMSLGAVLSANSLKISSVIYPGQKIKVNGGKASVSSASIKTTAKASTRVGKASSSGNYTVKSGDTLSGIAAKHGMSLGAVLSANNLKINSVIYPGQKIKVNGGKSSVSSPSTKPQAKASTKTAKLSASGNYTVKPGDTLSGIAARHGMSLGAVLSANNLKINSVIYPGQKIKVNGGSVSSASTSSKTPAKAPAKSNAAGSGSYTVKSGDTLSGIAGKLNVTLSSLLQASGLKSTSIIYPGQKIGVPGNSTAAQTTTSNVGTASAAPLVPSTFLHYTYPEAVVSKANENKRLLLSTPQPSQAQMKDIIAETARKMGVDPKLALAHAYQESGFQQTAVSPANAIGAMQVIPSSGEWASDLVGRKLNLLDPYDNATAGVAIIRSLVATSPSLDIAIASYYQGQYGVMTYGMYKDTKAYVASVKSHMKKF</sequence>
<dbReference type="Pfam" id="PF01464">
    <property type="entry name" value="SLT"/>
    <property type="match status" value="1"/>
</dbReference>
<feature type="region of interest" description="Disordered" evidence="1">
    <location>
        <begin position="274"/>
        <end position="295"/>
    </location>
</feature>
<feature type="signal peptide" evidence="2">
    <location>
        <begin position="1"/>
        <end position="44"/>
    </location>
</feature>
<dbReference type="SMART" id="SM00257">
    <property type="entry name" value="LysM"/>
    <property type="match status" value="5"/>
</dbReference>
<keyword evidence="5" id="KW-1185">Reference proteome</keyword>
<organism evidence="4 5">
    <name type="scientific">Arthrobacter sulfonylureivorans</name>
    <dbReference type="NCBI Taxonomy" id="2486855"/>
    <lineage>
        <taxon>Bacteria</taxon>
        <taxon>Bacillati</taxon>
        <taxon>Actinomycetota</taxon>
        <taxon>Actinomycetes</taxon>
        <taxon>Micrococcales</taxon>
        <taxon>Micrococcaceae</taxon>
        <taxon>Arthrobacter</taxon>
    </lineage>
</organism>
<feature type="domain" description="LysM" evidence="3">
    <location>
        <begin position="301"/>
        <end position="345"/>
    </location>
</feature>
<accession>A0ABY3W814</accession>
<feature type="domain" description="LysM" evidence="3">
    <location>
        <begin position="373"/>
        <end position="417"/>
    </location>
</feature>
<evidence type="ECO:0000313" key="5">
    <source>
        <dbReference type="Proteomes" id="UP000829069"/>
    </source>
</evidence>
<dbReference type="InterPro" id="IPR008258">
    <property type="entry name" value="Transglycosylase_SLT_dom_1"/>
</dbReference>
<evidence type="ECO:0000259" key="3">
    <source>
        <dbReference type="PROSITE" id="PS51782"/>
    </source>
</evidence>
<dbReference type="Proteomes" id="UP000829069">
    <property type="component" value="Chromosome"/>
</dbReference>
<gene>
    <name evidence="4" type="ORF">MNQ99_12055</name>
</gene>
<dbReference type="PROSITE" id="PS51318">
    <property type="entry name" value="TAT"/>
    <property type="match status" value="1"/>
</dbReference>
<dbReference type="SUPFAM" id="SSF54106">
    <property type="entry name" value="LysM domain"/>
    <property type="match status" value="5"/>
</dbReference>
<dbReference type="InterPro" id="IPR018392">
    <property type="entry name" value="LysM"/>
</dbReference>
<evidence type="ECO:0000313" key="4">
    <source>
        <dbReference type="EMBL" id="UNK44708.1"/>
    </source>
</evidence>
<name>A0ABY3W814_9MICC</name>
<dbReference type="InterPro" id="IPR006311">
    <property type="entry name" value="TAT_signal"/>
</dbReference>
<dbReference type="InterPro" id="IPR023346">
    <property type="entry name" value="Lysozyme-like_dom_sf"/>
</dbReference>
<feature type="domain" description="LysM" evidence="3">
    <location>
        <begin position="155"/>
        <end position="199"/>
    </location>
</feature>
<evidence type="ECO:0000256" key="2">
    <source>
        <dbReference type="SAM" id="SignalP"/>
    </source>
</evidence>
<dbReference type="PANTHER" id="PTHR33734">
    <property type="entry name" value="LYSM DOMAIN-CONTAINING GPI-ANCHORED PROTEIN 2"/>
    <property type="match status" value="1"/>
</dbReference>
<feature type="chain" id="PRO_5045817759" evidence="2">
    <location>
        <begin position="45"/>
        <end position="598"/>
    </location>
</feature>
<protein>
    <submittedName>
        <fullName evidence="4">LysM peptidoglycan-binding domain-containing protein</fullName>
    </submittedName>
</protein>
<dbReference type="PANTHER" id="PTHR33734:SF22">
    <property type="entry name" value="MEMBRANE-BOUND LYTIC MUREIN TRANSGLYCOSYLASE D"/>
    <property type="match status" value="1"/>
</dbReference>
<reference evidence="4 5" key="1">
    <citation type="submission" date="2022-03" db="EMBL/GenBank/DDBJ databases">
        <title>Isotopic signatures of nitrous oxide derived from detoxification processes.</title>
        <authorList>
            <person name="Behrendt U."/>
            <person name="Buchen C."/>
            <person name="Well R."/>
            <person name="Ulrich A."/>
            <person name="Rohe L."/>
            <person name="Kolb S."/>
            <person name="Schloter M."/>
            <person name="Horn M.A."/>
            <person name="Augustin J."/>
        </authorList>
    </citation>
    <scope>NUCLEOTIDE SEQUENCE [LARGE SCALE GENOMIC DNA]</scope>
    <source>
        <strain evidence="4 5">S4-C24</strain>
    </source>
</reference>
<dbReference type="EMBL" id="CP093326">
    <property type="protein sequence ID" value="UNK44708.1"/>
    <property type="molecule type" value="Genomic_DNA"/>
</dbReference>
<feature type="domain" description="LysM" evidence="3">
    <location>
        <begin position="228"/>
        <end position="272"/>
    </location>
</feature>
<dbReference type="CDD" id="cd00118">
    <property type="entry name" value="LysM"/>
    <property type="match status" value="5"/>
</dbReference>
<proteinExistence type="predicted"/>
<dbReference type="InterPro" id="IPR036779">
    <property type="entry name" value="LysM_dom_sf"/>
</dbReference>
<feature type="domain" description="LysM" evidence="3">
    <location>
        <begin position="90"/>
        <end position="134"/>
    </location>
</feature>